<dbReference type="EMBL" id="JBHTRV010000067">
    <property type="protein sequence ID" value="MFE5985827.1"/>
    <property type="molecule type" value="Genomic_DNA"/>
</dbReference>
<dbReference type="Proteomes" id="UP001600424">
    <property type="component" value="Unassembled WGS sequence"/>
</dbReference>
<proteinExistence type="predicted"/>
<keyword evidence="2" id="KW-1185">Reference proteome</keyword>
<sequence>MSPWLIGGIAAVVVLWAQFFGFEGAVPVQPPAPGVTATPAAGR</sequence>
<organism evidence="1 2">
    <name type="scientific">Streptomyces wedmorensis</name>
    <dbReference type="NCBI Taxonomy" id="43759"/>
    <lineage>
        <taxon>Bacteria</taxon>
        <taxon>Bacillati</taxon>
        <taxon>Actinomycetota</taxon>
        <taxon>Actinomycetes</taxon>
        <taxon>Kitasatosporales</taxon>
        <taxon>Streptomycetaceae</taxon>
        <taxon>Streptomyces</taxon>
    </lineage>
</organism>
<reference evidence="1 2" key="1">
    <citation type="submission" date="2024-09" db="EMBL/GenBank/DDBJ databases">
        <title>The Natural Products Discovery Center: Release of the First 8490 Sequenced Strains for Exploring Actinobacteria Biosynthetic Diversity.</title>
        <authorList>
            <person name="Kalkreuter E."/>
            <person name="Kautsar S.A."/>
            <person name="Yang D."/>
            <person name="Bader C.D."/>
            <person name="Teijaro C.N."/>
            <person name="Fluegel L."/>
            <person name="Davis C.M."/>
            <person name="Simpson J.R."/>
            <person name="Lauterbach L."/>
            <person name="Steele A.D."/>
            <person name="Gui C."/>
            <person name="Meng S."/>
            <person name="Li G."/>
            <person name="Viehrig K."/>
            <person name="Ye F."/>
            <person name="Su P."/>
            <person name="Kiefer A.F."/>
            <person name="Nichols A."/>
            <person name="Cepeda A.J."/>
            <person name="Yan W."/>
            <person name="Fan B."/>
            <person name="Jiang Y."/>
            <person name="Adhikari A."/>
            <person name="Zheng C.-J."/>
            <person name="Schuster L."/>
            <person name="Cowan T.M."/>
            <person name="Smanski M.J."/>
            <person name="Chevrette M.G."/>
            <person name="De Carvalho L.P.S."/>
            <person name="Shen B."/>
        </authorList>
    </citation>
    <scope>NUCLEOTIDE SEQUENCE [LARGE SCALE GENOMIC DNA]</scope>
    <source>
        <strain evidence="1 2">NPDC056472</strain>
    </source>
</reference>
<accession>A0ABW6J917</accession>
<evidence type="ECO:0008006" key="3">
    <source>
        <dbReference type="Google" id="ProtNLM"/>
    </source>
</evidence>
<name>A0ABW6J917_STRWE</name>
<evidence type="ECO:0000313" key="2">
    <source>
        <dbReference type="Proteomes" id="UP001600424"/>
    </source>
</evidence>
<protein>
    <recommendedName>
        <fullName evidence="3">Secreted protein</fullName>
    </recommendedName>
</protein>
<comment type="caution">
    <text evidence="1">The sequence shown here is derived from an EMBL/GenBank/DDBJ whole genome shotgun (WGS) entry which is preliminary data.</text>
</comment>
<gene>
    <name evidence="1" type="ORF">ACFQ63_39935</name>
</gene>
<evidence type="ECO:0000313" key="1">
    <source>
        <dbReference type="EMBL" id="MFE5985827.1"/>
    </source>
</evidence>
<dbReference type="RefSeq" id="WP_386255851.1">
    <property type="nucleotide sequence ID" value="NZ_JBHTRV010000067.1"/>
</dbReference>